<gene>
    <name evidence="1" type="ORF">GJ744_012439</name>
</gene>
<sequence length="65" mass="7015">MIVIANVSVEFSKVEQHAGPRRKTAVPPPHSGSQIRIASSLALALRQTDVLLSFKIYAGKLADDD</sequence>
<accession>A0A8H7AD71</accession>
<proteinExistence type="predicted"/>
<reference evidence="1" key="1">
    <citation type="submission" date="2020-02" db="EMBL/GenBank/DDBJ databases">
        <authorList>
            <person name="Palmer J.M."/>
        </authorList>
    </citation>
    <scope>NUCLEOTIDE SEQUENCE</scope>
    <source>
        <strain evidence="1">EPUS1.4</strain>
        <tissue evidence="1">Thallus</tissue>
    </source>
</reference>
<protein>
    <submittedName>
        <fullName evidence="1">Uncharacterized protein</fullName>
    </submittedName>
</protein>
<dbReference type="Proteomes" id="UP000606974">
    <property type="component" value="Unassembled WGS sequence"/>
</dbReference>
<evidence type="ECO:0000313" key="1">
    <source>
        <dbReference type="EMBL" id="KAF7505904.1"/>
    </source>
</evidence>
<comment type="caution">
    <text evidence="1">The sequence shown here is derived from an EMBL/GenBank/DDBJ whole genome shotgun (WGS) entry which is preliminary data.</text>
</comment>
<dbReference type="AlphaFoldDB" id="A0A8H7AD71"/>
<evidence type="ECO:0000313" key="2">
    <source>
        <dbReference type="Proteomes" id="UP000606974"/>
    </source>
</evidence>
<dbReference type="EMBL" id="JAACFV010000098">
    <property type="protein sequence ID" value="KAF7505904.1"/>
    <property type="molecule type" value="Genomic_DNA"/>
</dbReference>
<organism evidence="1 2">
    <name type="scientific">Endocarpon pusillum</name>
    <dbReference type="NCBI Taxonomy" id="364733"/>
    <lineage>
        <taxon>Eukaryota</taxon>
        <taxon>Fungi</taxon>
        <taxon>Dikarya</taxon>
        <taxon>Ascomycota</taxon>
        <taxon>Pezizomycotina</taxon>
        <taxon>Eurotiomycetes</taxon>
        <taxon>Chaetothyriomycetidae</taxon>
        <taxon>Verrucariales</taxon>
        <taxon>Verrucariaceae</taxon>
        <taxon>Endocarpon</taxon>
    </lineage>
</organism>
<name>A0A8H7AD71_9EURO</name>
<keyword evidence="2" id="KW-1185">Reference proteome</keyword>